<sequence length="599" mass="65940">MASSSSSTSFCFPSAGARICLRADIAGPVLSGGLRPGGTTQFNKSRRRIVVRCSLDQNVSDMRVNAPKGLFPPEPEHYRGPKLKVAIIGAGLAAMSTAVELLDQGHEVDIYESRSFIGGKVGSFVDKRGNHIEMGLHVFFGCYNNLFRLLKKVDADKNLLVKDHTHTFVNKGGEIGGMISSCASSYTCPFLDFNLVILPNLPTPYDKARNALALALSPVVRALVDPDGAMRDIRNLDSISFSDWFLSKGGTRASITRMWDPVAYALGFIDCDNISARCMLTIFGLFATKTEASLLRMLKGSPDIYLSGPIRKYIEEKGGRFHLRWGCREILYERSPDGETYVTGIAMSKATQKKIVKADAYVAACDVPGIKRLVPPKWREWEFFDNIYELVGVPVVTVQLRYNGWVTELQDLERSRQLRQAAGLDNLLYTPDADFSCFADLALASPEDYYIEGQGSLLQCVLTPGDPYMPLPNDEIIKRVAKQVLALFPSSQGLEITWSSVVKIGQSLYREAPGKDPFRPDQKTPVRNFFLAGSYTKQDYIDSMEGATLSGRQASAYICDAGEELLALRKKLAAAAADAESRRLTGGEASYMTDELSLV</sequence>
<comment type="caution">
    <text evidence="9">The sequence shown here is derived from an EMBL/GenBank/DDBJ whole genome shotgun (WGS) entry which is preliminary data.</text>
</comment>
<evidence type="ECO:0000256" key="4">
    <source>
        <dbReference type="ARBA" id="ARBA00022746"/>
    </source>
</evidence>
<feature type="domain" description="Amine oxidase" evidence="8">
    <location>
        <begin position="95"/>
        <end position="558"/>
    </location>
</feature>
<comment type="function">
    <text evidence="7">Catalyzes the conversion of zeta-carotene to lycopene via the intermediary of neurosporene. It carries out two consecutive desaturations (introduction of double bonds) at positions C-7 and C-7'.</text>
</comment>
<proteinExistence type="inferred from homology"/>
<dbReference type="InterPro" id="IPR014103">
    <property type="entry name" value="Zeta_caro_desat"/>
</dbReference>
<dbReference type="OrthoDB" id="5046242at2759"/>
<dbReference type="GO" id="GO:0016120">
    <property type="term" value="P:carotene biosynthetic process"/>
    <property type="evidence" value="ECO:0007669"/>
    <property type="project" value="TreeGrafter"/>
</dbReference>
<keyword evidence="4 7" id="KW-0125">Carotenoid biosynthesis</keyword>
<dbReference type="UniPathway" id="UPA00803"/>
<dbReference type="GO" id="GO:0009507">
    <property type="term" value="C:chloroplast"/>
    <property type="evidence" value="ECO:0007669"/>
    <property type="project" value="UniProtKB-SubCell"/>
</dbReference>
<evidence type="ECO:0000256" key="5">
    <source>
        <dbReference type="ARBA" id="ARBA00022904"/>
    </source>
</evidence>
<comment type="pathway">
    <text evidence="2 7">Carotenoid biosynthesis; lycopene biosynthesis.</text>
</comment>
<dbReference type="Proteomes" id="UP000428333">
    <property type="component" value="Linkage Group LG05"/>
</dbReference>
<comment type="subcellular location">
    <subcellularLocation>
        <location evidence="7">Plastid</location>
        <location evidence="7">Chloroplast</location>
    </subcellularLocation>
    <subcellularLocation>
        <location evidence="7">Plastid</location>
        <location evidence="7">Chromoplast</location>
    </subcellularLocation>
</comment>
<dbReference type="GO" id="GO:0016719">
    <property type="term" value="F:9,9'-di-cis-zeta-carotene desaturase activity"/>
    <property type="evidence" value="ECO:0007669"/>
    <property type="project" value="UniProtKB-EC"/>
</dbReference>
<dbReference type="FunFam" id="3.50.50.60:FF:000111">
    <property type="entry name" value="Zeta-carotene desaturase"/>
    <property type="match status" value="1"/>
</dbReference>
<evidence type="ECO:0000313" key="9">
    <source>
        <dbReference type="EMBL" id="KAE9460318.1"/>
    </source>
</evidence>
<dbReference type="EMBL" id="QEFC01001128">
    <property type="protein sequence ID" value="KAE9460318.1"/>
    <property type="molecule type" value="Genomic_DNA"/>
</dbReference>
<keyword evidence="5 7" id="KW-0957">Chromoplast</keyword>
<dbReference type="NCBIfam" id="TIGR02732">
    <property type="entry name" value="zeta_caro_desat"/>
    <property type="match status" value="1"/>
</dbReference>
<keyword evidence="7" id="KW-0150">Chloroplast</keyword>
<dbReference type="PANTHER" id="PTHR42923">
    <property type="entry name" value="PROTOPORPHYRINOGEN OXIDASE"/>
    <property type="match status" value="1"/>
</dbReference>
<dbReference type="EC" id="1.3.5.6" evidence="7"/>
<reference evidence="9 10" key="1">
    <citation type="journal article" date="2019" name="Genome Biol. Evol.">
        <title>The Rhododendron genome and chromosomal organization provide insight into shared whole-genome duplications across the heath family (Ericaceae).</title>
        <authorList>
            <person name="Soza V.L."/>
            <person name="Lindsley D."/>
            <person name="Waalkes A."/>
            <person name="Ramage E."/>
            <person name="Patwardhan R.P."/>
            <person name="Burton J.N."/>
            <person name="Adey A."/>
            <person name="Kumar A."/>
            <person name="Qiu R."/>
            <person name="Shendure J."/>
            <person name="Hall B."/>
        </authorList>
    </citation>
    <scope>NUCLEOTIDE SEQUENCE [LARGE SCALE GENOMIC DNA]</scope>
    <source>
        <strain evidence="9">RSF 1966-606</strain>
    </source>
</reference>
<dbReference type="AlphaFoldDB" id="A0A6A4M142"/>
<dbReference type="InterPro" id="IPR036188">
    <property type="entry name" value="FAD/NAD-bd_sf"/>
</dbReference>
<comment type="similarity">
    <text evidence="3 7">Belongs to the zeta carotene desaturase family.</text>
</comment>
<evidence type="ECO:0000256" key="1">
    <source>
        <dbReference type="ARBA" id="ARBA00000914"/>
    </source>
</evidence>
<evidence type="ECO:0000256" key="6">
    <source>
        <dbReference type="ARBA" id="ARBA00023002"/>
    </source>
</evidence>
<dbReference type="GO" id="GO:0016117">
    <property type="term" value="P:carotenoid biosynthetic process"/>
    <property type="evidence" value="ECO:0007669"/>
    <property type="project" value="UniProtKB-KW"/>
</dbReference>
<feature type="non-terminal residue" evidence="9">
    <location>
        <position position="1"/>
    </location>
</feature>
<keyword evidence="6 7" id="KW-0560">Oxidoreductase</keyword>
<dbReference type="PANTHER" id="PTHR42923:SF41">
    <property type="entry name" value="ZETA-CAROTENE DESATURASE, CHLOROPLASTIC_CHROMOPLASTIC"/>
    <property type="match status" value="1"/>
</dbReference>
<dbReference type="Gene3D" id="3.50.50.60">
    <property type="entry name" value="FAD/NAD(P)-binding domain"/>
    <property type="match status" value="1"/>
</dbReference>
<name>A0A6A4M142_9ERIC</name>
<dbReference type="InterPro" id="IPR050464">
    <property type="entry name" value="Zeta_carotene_desat/Oxidored"/>
</dbReference>
<gene>
    <name evidence="9" type="ORF">C3L33_07778</name>
</gene>
<dbReference type="InterPro" id="IPR002937">
    <property type="entry name" value="Amino_oxidase"/>
</dbReference>
<evidence type="ECO:0000256" key="3">
    <source>
        <dbReference type="ARBA" id="ARBA00010192"/>
    </source>
</evidence>
<keyword evidence="7" id="KW-0934">Plastid</keyword>
<dbReference type="SUPFAM" id="SSF51905">
    <property type="entry name" value="FAD/NAD(P)-binding domain"/>
    <property type="match status" value="1"/>
</dbReference>
<protein>
    <recommendedName>
        <fullName evidence="7">Zeta-carotene desaturase</fullName>
        <ecNumber evidence="7">1.3.5.6</ecNumber>
    </recommendedName>
    <alternativeName>
        <fullName evidence="7">9,9'-di-cis-zeta-carotene desaturase</fullName>
    </alternativeName>
</protein>
<dbReference type="GO" id="GO:0009509">
    <property type="term" value="C:chromoplast"/>
    <property type="evidence" value="ECO:0007669"/>
    <property type="project" value="UniProtKB-SubCell"/>
</dbReference>
<accession>A0A6A4M142</accession>
<comment type="catalytic activity">
    <reaction evidence="1 7">
        <text>9,9'-di-cis-zeta-carotene + 2 a quinone = 7,7',9,9'-tetra-cis-lycopene + 2 a quinol</text>
        <dbReference type="Rhea" id="RHEA:30955"/>
        <dbReference type="ChEBI" id="CHEBI:24646"/>
        <dbReference type="ChEBI" id="CHEBI:48716"/>
        <dbReference type="ChEBI" id="CHEBI:62466"/>
        <dbReference type="ChEBI" id="CHEBI:132124"/>
        <dbReference type="EC" id="1.3.5.6"/>
    </reaction>
</comment>
<keyword evidence="10" id="KW-1185">Reference proteome</keyword>
<organism evidence="9 10">
    <name type="scientific">Rhododendron williamsianum</name>
    <dbReference type="NCBI Taxonomy" id="262921"/>
    <lineage>
        <taxon>Eukaryota</taxon>
        <taxon>Viridiplantae</taxon>
        <taxon>Streptophyta</taxon>
        <taxon>Embryophyta</taxon>
        <taxon>Tracheophyta</taxon>
        <taxon>Spermatophyta</taxon>
        <taxon>Magnoliopsida</taxon>
        <taxon>eudicotyledons</taxon>
        <taxon>Gunneridae</taxon>
        <taxon>Pentapetalae</taxon>
        <taxon>asterids</taxon>
        <taxon>Ericales</taxon>
        <taxon>Ericaceae</taxon>
        <taxon>Ericoideae</taxon>
        <taxon>Rhodoreae</taxon>
        <taxon>Rhododendron</taxon>
    </lineage>
</organism>
<evidence type="ECO:0000256" key="7">
    <source>
        <dbReference type="RuleBase" id="RU362008"/>
    </source>
</evidence>
<evidence type="ECO:0000256" key="2">
    <source>
        <dbReference type="ARBA" id="ARBA00004900"/>
    </source>
</evidence>
<dbReference type="Pfam" id="PF01593">
    <property type="entry name" value="Amino_oxidase"/>
    <property type="match status" value="1"/>
</dbReference>
<evidence type="ECO:0000259" key="8">
    <source>
        <dbReference type="Pfam" id="PF01593"/>
    </source>
</evidence>
<evidence type="ECO:0000313" key="10">
    <source>
        <dbReference type="Proteomes" id="UP000428333"/>
    </source>
</evidence>